<name>A0A0E9V4N7_ANGAN</name>
<evidence type="ECO:0000313" key="1">
    <source>
        <dbReference type="EMBL" id="JAH73002.1"/>
    </source>
</evidence>
<sequence length="25" mass="2925">MENIYLKFTQNIKCTFSKQGVCVTE</sequence>
<dbReference type="EMBL" id="GBXM01035575">
    <property type="protein sequence ID" value="JAH73002.1"/>
    <property type="molecule type" value="Transcribed_RNA"/>
</dbReference>
<proteinExistence type="predicted"/>
<accession>A0A0E9V4N7</accession>
<reference evidence="1" key="2">
    <citation type="journal article" date="2015" name="Fish Shellfish Immunol.">
        <title>Early steps in the European eel (Anguilla anguilla)-Vibrio vulnificus interaction in the gills: Role of the RtxA13 toxin.</title>
        <authorList>
            <person name="Callol A."/>
            <person name="Pajuelo D."/>
            <person name="Ebbesson L."/>
            <person name="Teles M."/>
            <person name="MacKenzie S."/>
            <person name="Amaro C."/>
        </authorList>
    </citation>
    <scope>NUCLEOTIDE SEQUENCE</scope>
</reference>
<reference evidence="1" key="1">
    <citation type="submission" date="2014-11" db="EMBL/GenBank/DDBJ databases">
        <authorList>
            <person name="Amaro Gonzalez C."/>
        </authorList>
    </citation>
    <scope>NUCLEOTIDE SEQUENCE</scope>
</reference>
<organism evidence="1">
    <name type="scientific">Anguilla anguilla</name>
    <name type="common">European freshwater eel</name>
    <name type="synonym">Muraena anguilla</name>
    <dbReference type="NCBI Taxonomy" id="7936"/>
    <lineage>
        <taxon>Eukaryota</taxon>
        <taxon>Metazoa</taxon>
        <taxon>Chordata</taxon>
        <taxon>Craniata</taxon>
        <taxon>Vertebrata</taxon>
        <taxon>Euteleostomi</taxon>
        <taxon>Actinopterygii</taxon>
        <taxon>Neopterygii</taxon>
        <taxon>Teleostei</taxon>
        <taxon>Anguilliformes</taxon>
        <taxon>Anguillidae</taxon>
        <taxon>Anguilla</taxon>
    </lineage>
</organism>
<dbReference type="AlphaFoldDB" id="A0A0E9V4N7"/>
<protein>
    <submittedName>
        <fullName evidence="1">Uncharacterized protein</fullName>
    </submittedName>
</protein>